<keyword evidence="2" id="KW-1185">Reference proteome</keyword>
<organism evidence="1 2">
    <name type="scientific">Solea senegalensis</name>
    <name type="common">Senegalese sole</name>
    <dbReference type="NCBI Taxonomy" id="28829"/>
    <lineage>
        <taxon>Eukaryota</taxon>
        <taxon>Metazoa</taxon>
        <taxon>Chordata</taxon>
        <taxon>Craniata</taxon>
        <taxon>Vertebrata</taxon>
        <taxon>Euteleostomi</taxon>
        <taxon>Actinopterygii</taxon>
        <taxon>Neopterygii</taxon>
        <taxon>Teleostei</taxon>
        <taxon>Neoteleostei</taxon>
        <taxon>Acanthomorphata</taxon>
        <taxon>Carangaria</taxon>
        <taxon>Pleuronectiformes</taxon>
        <taxon>Pleuronectoidei</taxon>
        <taxon>Soleidae</taxon>
        <taxon>Solea</taxon>
    </lineage>
</organism>
<dbReference type="Proteomes" id="UP000693946">
    <property type="component" value="Linkage Group LG15"/>
</dbReference>
<dbReference type="AlphaFoldDB" id="A0AAV6S4C6"/>
<evidence type="ECO:0000313" key="1">
    <source>
        <dbReference type="EMBL" id="KAG7511655.1"/>
    </source>
</evidence>
<reference evidence="1 2" key="1">
    <citation type="journal article" date="2021" name="Sci. Rep.">
        <title>Chromosome anchoring in Senegalese sole (Solea senegalensis) reveals sex-associated markers and genome rearrangements in flatfish.</title>
        <authorList>
            <person name="Guerrero-Cozar I."/>
            <person name="Gomez-Garrido J."/>
            <person name="Berbel C."/>
            <person name="Martinez-Blanch J.F."/>
            <person name="Alioto T."/>
            <person name="Claros M.G."/>
            <person name="Gagnaire P.A."/>
            <person name="Manchado M."/>
        </authorList>
    </citation>
    <scope>NUCLEOTIDE SEQUENCE [LARGE SCALE GENOMIC DNA]</scope>
    <source>
        <strain evidence="1">Sse05_10M</strain>
    </source>
</reference>
<proteinExistence type="predicted"/>
<accession>A0AAV6S4C6</accession>
<dbReference type="EMBL" id="JAGKHQ010000007">
    <property type="protein sequence ID" value="KAG7511655.1"/>
    <property type="molecule type" value="Genomic_DNA"/>
</dbReference>
<name>A0AAV6S4C6_SOLSE</name>
<sequence>MASNSRMPVLISCRLSESVPVSIPQTHITDGFAAMIPARSPLTSNKPKDLSDLFFCVRSF</sequence>
<gene>
    <name evidence="1" type="ORF">JOB18_006455</name>
</gene>
<evidence type="ECO:0000313" key="2">
    <source>
        <dbReference type="Proteomes" id="UP000693946"/>
    </source>
</evidence>
<protein>
    <submittedName>
        <fullName evidence="1">Uncharacterized protein</fullName>
    </submittedName>
</protein>
<comment type="caution">
    <text evidence="1">The sequence shown here is derived from an EMBL/GenBank/DDBJ whole genome shotgun (WGS) entry which is preliminary data.</text>
</comment>